<reference evidence="3" key="1">
    <citation type="submission" date="2016-12" db="EMBL/GenBank/DDBJ databases">
        <title>Draft Genome Sequences od Carboxydothermus pertinax and islandicus, Hydrogenogenic Carboxydotrophic Bacteria.</title>
        <authorList>
            <person name="Fukuyama Y."/>
            <person name="Ohmae K."/>
            <person name="Yoneda Y."/>
            <person name="Yoshida T."/>
            <person name="Sako Y."/>
        </authorList>
    </citation>
    <scope>NUCLEOTIDE SEQUENCE [LARGE SCALE GENOMIC DNA]</scope>
    <source>
        <strain evidence="3">SET</strain>
    </source>
</reference>
<keyword evidence="2" id="KW-0969">Cilium</keyword>
<keyword evidence="2" id="KW-0966">Cell projection</keyword>
<gene>
    <name evidence="2" type="ORF">ciss_18500</name>
</gene>
<evidence type="ECO:0000313" key="2">
    <source>
        <dbReference type="EMBL" id="GAV25917.1"/>
    </source>
</evidence>
<feature type="compositionally biased region" description="Polar residues" evidence="1">
    <location>
        <begin position="28"/>
        <end position="37"/>
    </location>
</feature>
<protein>
    <submittedName>
        <fullName evidence="2">Flagellar biosynthesis protein FlhB</fullName>
    </submittedName>
</protein>
<dbReference type="Pfam" id="PF01312">
    <property type="entry name" value="Bac_export_2"/>
    <property type="match status" value="1"/>
</dbReference>
<feature type="compositionally biased region" description="Basic and acidic residues" evidence="1">
    <location>
        <begin position="1"/>
        <end position="10"/>
    </location>
</feature>
<dbReference type="STRING" id="661089.ciss_18500"/>
<proteinExistence type="predicted"/>
<dbReference type="GO" id="GO:0009306">
    <property type="term" value="P:protein secretion"/>
    <property type="evidence" value="ECO:0007669"/>
    <property type="project" value="InterPro"/>
</dbReference>
<dbReference type="GO" id="GO:0016020">
    <property type="term" value="C:membrane"/>
    <property type="evidence" value="ECO:0007669"/>
    <property type="project" value="InterPro"/>
</dbReference>
<organism evidence="2 3">
    <name type="scientific">Carboxydothermus islandicus</name>
    <dbReference type="NCBI Taxonomy" id="661089"/>
    <lineage>
        <taxon>Bacteria</taxon>
        <taxon>Bacillati</taxon>
        <taxon>Bacillota</taxon>
        <taxon>Clostridia</taxon>
        <taxon>Thermoanaerobacterales</taxon>
        <taxon>Thermoanaerobacteraceae</taxon>
        <taxon>Carboxydothermus</taxon>
    </lineage>
</organism>
<dbReference type="RefSeq" id="WP_174574975.1">
    <property type="nucleotide sequence ID" value="NZ_BDJL01000109.1"/>
</dbReference>
<dbReference type="Proteomes" id="UP000187338">
    <property type="component" value="Unassembled WGS sequence"/>
</dbReference>
<feature type="non-terminal residue" evidence="2">
    <location>
        <position position="37"/>
    </location>
</feature>
<dbReference type="InterPro" id="IPR006135">
    <property type="entry name" value="T3SS_substrate_exporter"/>
</dbReference>
<name>A0A1L8D489_9THEO</name>
<keyword evidence="3" id="KW-1185">Reference proteome</keyword>
<dbReference type="EMBL" id="BDJL01000109">
    <property type="protein sequence ID" value="GAV25917.1"/>
    <property type="molecule type" value="Genomic_DNA"/>
</dbReference>
<comment type="caution">
    <text evidence="2">The sequence shown here is derived from an EMBL/GenBank/DDBJ whole genome shotgun (WGS) entry which is preliminary data.</text>
</comment>
<keyword evidence="2" id="KW-0282">Flagellum</keyword>
<evidence type="ECO:0000256" key="1">
    <source>
        <dbReference type="SAM" id="MobiDB-lite"/>
    </source>
</evidence>
<evidence type="ECO:0000313" key="3">
    <source>
        <dbReference type="Proteomes" id="UP000187338"/>
    </source>
</evidence>
<sequence length="37" mass="4331">MADEQKDQRTEAPTPRRLAEARRRGQVFKSQELNFAV</sequence>
<dbReference type="AlphaFoldDB" id="A0A1L8D489"/>
<accession>A0A1L8D489</accession>
<feature type="region of interest" description="Disordered" evidence="1">
    <location>
        <begin position="1"/>
        <end position="37"/>
    </location>
</feature>